<keyword evidence="3" id="KW-1185">Reference proteome</keyword>
<dbReference type="Proteomes" id="UP000785679">
    <property type="component" value="Unassembled WGS sequence"/>
</dbReference>
<dbReference type="PANTHER" id="PTHR23071">
    <property type="entry name" value="PHOSPHATIDYLINOSITOL GLYCAN"/>
    <property type="match status" value="1"/>
</dbReference>
<sequence length="267" mass="30793">MSAILLSTIAYVWSLDANLSDSNDRRNATAQTVYISSLVLLIADIAMNAAFQNIQETFTKIVFNLVKPIILVNGPQSTLTIVMLIVQLLSIKSFVIKLKLRPHILTYATLIYFTLLQYFYRTGHRERISSIQFQKAFLGFPQYNYFINGFLVVLNTFSSHALGFFLVPYLCFGLNLDYNGQKLYRYMVFLSVFLFLFSALHATLSIQSLNFPLRYAPKTIFDVFFTQVYIGFGLLFMWPLKHSFHPKVDYCQQNDERDSQNDDIGPQ</sequence>
<evidence type="ECO:0000256" key="1">
    <source>
        <dbReference type="SAM" id="Phobius"/>
    </source>
</evidence>
<comment type="caution">
    <text evidence="2">The sequence shown here is derived from an EMBL/GenBank/DDBJ whole genome shotgun (WGS) entry which is preliminary data.</text>
</comment>
<keyword evidence="1" id="KW-0812">Transmembrane</keyword>
<feature type="transmembrane region" description="Helical" evidence="1">
    <location>
        <begin position="145"/>
        <end position="171"/>
    </location>
</feature>
<feature type="transmembrane region" description="Helical" evidence="1">
    <location>
        <begin position="220"/>
        <end position="240"/>
    </location>
</feature>
<dbReference type="AlphaFoldDB" id="A0A8J8NZX5"/>
<evidence type="ECO:0000313" key="3">
    <source>
        <dbReference type="Proteomes" id="UP000785679"/>
    </source>
</evidence>
<dbReference type="GO" id="GO:0006506">
    <property type="term" value="P:GPI anchor biosynthetic process"/>
    <property type="evidence" value="ECO:0007669"/>
    <property type="project" value="InterPro"/>
</dbReference>
<reference evidence="2" key="1">
    <citation type="submission" date="2019-06" db="EMBL/GenBank/DDBJ databases">
        <authorList>
            <person name="Zheng W."/>
        </authorList>
    </citation>
    <scope>NUCLEOTIDE SEQUENCE</scope>
    <source>
        <strain evidence="2">QDHG01</strain>
    </source>
</reference>
<feature type="transmembrane region" description="Helical" evidence="1">
    <location>
        <begin position="32"/>
        <end position="51"/>
    </location>
</feature>
<dbReference type="GO" id="GO:0005789">
    <property type="term" value="C:endoplasmic reticulum membrane"/>
    <property type="evidence" value="ECO:0007669"/>
    <property type="project" value="TreeGrafter"/>
</dbReference>
<dbReference type="InterPro" id="IPR039524">
    <property type="entry name" value="PIGO/GPI13"/>
</dbReference>
<gene>
    <name evidence="2" type="ORF">FGO68_gene11513</name>
</gene>
<evidence type="ECO:0000313" key="2">
    <source>
        <dbReference type="EMBL" id="TNV84492.1"/>
    </source>
</evidence>
<protein>
    <submittedName>
        <fullName evidence="2">Uncharacterized protein</fullName>
    </submittedName>
</protein>
<keyword evidence="1" id="KW-1133">Transmembrane helix</keyword>
<keyword evidence="1" id="KW-0472">Membrane</keyword>
<organism evidence="2 3">
    <name type="scientific">Halteria grandinella</name>
    <dbReference type="NCBI Taxonomy" id="5974"/>
    <lineage>
        <taxon>Eukaryota</taxon>
        <taxon>Sar</taxon>
        <taxon>Alveolata</taxon>
        <taxon>Ciliophora</taxon>
        <taxon>Intramacronucleata</taxon>
        <taxon>Spirotrichea</taxon>
        <taxon>Stichotrichia</taxon>
        <taxon>Sporadotrichida</taxon>
        <taxon>Halteriidae</taxon>
        <taxon>Halteria</taxon>
    </lineage>
</organism>
<dbReference type="OrthoDB" id="272139at2759"/>
<feature type="transmembrane region" description="Helical" evidence="1">
    <location>
        <begin position="183"/>
        <end position="200"/>
    </location>
</feature>
<proteinExistence type="predicted"/>
<dbReference type="PANTHER" id="PTHR23071:SF1">
    <property type="entry name" value="GPI ETHANOLAMINE PHOSPHATE TRANSFERASE 3"/>
    <property type="match status" value="1"/>
</dbReference>
<feature type="transmembrane region" description="Helical" evidence="1">
    <location>
        <begin position="71"/>
        <end position="91"/>
    </location>
</feature>
<dbReference type="GO" id="GO:0051377">
    <property type="term" value="F:mannose-ethanolamine phosphotransferase activity"/>
    <property type="evidence" value="ECO:0007669"/>
    <property type="project" value="TreeGrafter"/>
</dbReference>
<accession>A0A8J8NZX5</accession>
<name>A0A8J8NZX5_HALGN</name>
<feature type="transmembrane region" description="Helical" evidence="1">
    <location>
        <begin position="103"/>
        <end position="120"/>
    </location>
</feature>
<dbReference type="EMBL" id="RRYP01002714">
    <property type="protein sequence ID" value="TNV84492.1"/>
    <property type="molecule type" value="Genomic_DNA"/>
</dbReference>